<evidence type="ECO:0000256" key="1">
    <source>
        <dbReference type="SAM" id="MobiDB-lite"/>
    </source>
</evidence>
<dbReference type="Gramene" id="rna-gnl|WGS:JABURB|Cocit.L1683.1">
    <property type="protein sequence ID" value="cds-KAF7851990.1"/>
    <property type="gene ID" value="gene-BT93_L1683"/>
</dbReference>
<accession>A0A8T0CX30</accession>
<feature type="domain" description="DUF7081" evidence="2">
    <location>
        <begin position="20"/>
        <end position="110"/>
    </location>
</feature>
<evidence type="ECO:0000259" key="2">
    <source>
        <dbReference type="Pfam" id="PF23299"/>
    </source>
</evidence>
<dbReference type="PANTHER" id="PTHR33345:SF4">
    <property type="entry name" value="MBD DOMAIN-CONTAINING PROTEIN"/>
    <property type="match status" value="1"/>
</dbReference>
<gene>
    <name evidence="3" type="ORF">BT93_L1683</name>
</gene>
<dbReference type="OrthoDB" id="1670580at2759"/>
<dbReference type="PANTHER" id="PTHR33345">
    <property type="entry name" value="ADAPTER PROTEIN, PUTATIVE-RELATED"/>
    <property type="match status" value="1"/>
</dbReference>
<protein>
    <recommendedName>
        <fullName evidence="2">DUF7081 domain-containing protein</fullName>
    </recommendedName>
</protein>
<keyword evidence="4" id="KW-1185">Reference proteome</keyword>
<comment type="caution">
    <text evidence="3">The sequence shown here is derived from an EMBL/GenBank/DDBJ whole genome shotgun (WGS) entry which is preliminary data.</text>
</comment>
<sequence>MEKGKQVMGNEVLGEEVLYPVKSNRRGEGLPYAPVDWPNPGDTCSWKVGSRTTFSGFYLDKYIYPPKRLCGNNPNTYFAGKCALERCISSQFPNADVDKFIASFSWKVPTMRPHCSEDLHTDHFPQVPLDKIASKRRKEPFSNSERMKKARLAMPQAFPRHGT</sequence>
<dbReference type="EMBL" id="MU089522">
    <property type="protein sequence ID" value="KAF7851990.1"/>
    <property type="molecule type" value="Genomic_DNA"/>
</dbReference>
<dbReference type="AlphaFoldDB" id="A0A8T0CX30"/>
<dbReference type="Pfam" id="PF23299">
    <property type="entry name" value="DUF7081"/>
    <property type="match status" value="1"/>
</dbReference>
<dbReference type="Proteomes" id="UP000806378">
    <property type="component" value="Unassembled WGS sequence"/>
</dbReference>
<feature type="region of interest" description="Disordered" evidence="1">
    <location>
        <begin position="135"/>
        <end position="163"/>
    </location>
</feature>
<evidence type="ECO:0000313" key="4">
    <source>
        <dbReference type="Proteomes" id="UP000806378"/>
    </source>
</evidence>
<dbReference type="InterPro" id="IPR055508">
    <property type="entry name" value="DUF7081"/>
</dbReference>
<reference evidence="3" key="1">
    <citation type="submission" date="2020-05" db="EMBL/GenBank/DDBJ databases">
        <title>WGS assembly of Corymbia citriodora subspecies variegata.</title>
        <authorList>
            <person name="Barry K."/>
            <person name="Hundley H."/>
            <person name="Shu S."/>
            <person name="Jenkins J."/>
            <person name="Grimwood J."/>
            <person name="Baten A."/>
        </authorList>
    </citation>
    <scope>NUCLEOTIDE SEQUENCE</scope>
    <source>
        <strain evidence="3">CV2-018</strain>
    </source>
</reference>
<organism evidence="3 4">
    <name type="scientific">Corymbia citriodora subsp. variegata</name>
    <dbReference type="NCBI Taxonomy" id="360336"/>
    <lineage>
        <taxon>Eukaryota</taxon>
        <taxon>Viridiplantae</taxon>
        <taxon>Streptophyta</taxon>
        <taxon>Embryophyta</taxon>
        <taxon>Tracheophyta</taxon>
        <taxon>Spermatophyta</taxon>
        <taxon>Magnoliopsida</taxon>
        <taxon>eudicotyledons</taxon>
        <taxon>Gunneridae</taxon>
        <taxon>Pentapetalae</taxon>
        <taxon>rosids</taxon>
        <taxon>malvids</taxon>
        <taxon>Myrtales</taxon>
        <taxon>Myrtaceae</taxon>
        <taxon>Myrtoideae</taxon>
        <taxon>Eucalypteae</taxon>
        <taxon>Corymbia</taxon>
    </lineage>
</organism>
<name>A0A8T0CX30_CORYI</name>
<evidence type="ECO:0000313" key="3">
    <source>
        <dbReference type="EMBL" id="KAF7851990.1"/>
    </source>
</evidence>
<proteinExistence type="predicted"/>